<evidence type="ECO:0000313" key="3">
    <source>
        <dbReference type="Proteomes" id="UP000190816"/>
    </source>
</evidence>
<dbReference type="InterPro" id="IPR000182">
    <property type="entry name" value="GNAT_dom"/>
</dbReference>
<sequence>MKIEYRNLLPHESKIYRMIRLESLREFPDAFSASYEESVKMEKLRLEEDIENQIPERFVTGAFVDNELSGICAFANFGNNTGNILQMYVKKGLQGSNIGMGLVQTAIQEAKSRFHDIAIELEVRADNVKAFNLYKKAGFQEIDNNAHETSDIIVMRYSGNII</sequence>
<evidence type="ECO:0000313" key="2">
    <source>
        <dbReference type="EMBL" id="OPB80490.1"/>
    </source>
</evidence>
<dbReference type="Proteomes" id="UP000190816">
    <property type="component" value="Unassembled WGS sequence"/>
</dbReference>
<dbReference type="AlphaFoldDB" id="A0AAJ3NGK7"/>
<protein>
    <recommendedName>
        <fullName evidence="1">N-acetyltransferase domain-containing protein</fullName>
    </recommendedName>
</protein>
<accession>A0AAJ3NGK7</accession>
<organism evidence="2 3">
    <name type="scientific">Elizabethkingia ursingii</name>
    <dbReference type="NCBI Taxonomy" id="1756150"/>
    <lineage>
        <taxon>Bacteria</taxon>
        <taxon>Pseudomonadati</taxon>
        <taxon>Bacteroidota</taxon>
        <taxon>Flavobacteriia</taxon>
        <taxon>Flavobacteriales</taxon>
        <taxon>Weeksellaceae</taxon>
        <taxon>Elizabethkingia</taxon>
    </lineage>
</organism>
<feature type="domain" description="N-acetyltransferase" evidence="1">
    <location>
        <begin position="3"/>
        <end position="160"/>
    </location>
</feature>
<name>A0AAJ3NGK7_9FLAO</name>
<dbReference type="GO" id="GO:0016747">
    <property type="term" value="F:acyltransferase activity, transferring groups other than amino-acyl groups"/>
    <property type="evidence" value="ECO:0007669"/>
    <property type="project" value="InterPro"/>
</dbReference>
<dbReference type="Gene3D" id="3.40.630.30">
    <property type="match status" value="1"/>
</dbReference>
<dbReference type="PROSITE" id="PS51186">
    <property type="entry name" value="GNAT"/>
    <property type="match status" value="1"/>
</dbReference>
<gene>
    <name evidence="2" type="ORF">BAY32_15840</name>
</gene>
<dbReference type="EMBL" id="MAIC01000003">
    <property type="protein sequence ID" value="OPB80490.1"/>
    <property type="molecule type" value="Genomic_DNA"/>
</dbReference>
<dbReference type="InterPro" id="IPR016181">
    <property type="entry name" value="Acyl_CoA_acyltransferase"/>
</dbReference>
<dbReference type="SUPFAM" id="SSF55729">
    <property type="entry name" value="Acyl-CoA N-acyltransferases (Nat)"/>
    <property type="match status" value="1"/>
</dbReference>
<dbReference type="KEGG" id="ego:BBD34_19075"/>
<proteinExistence type="predicted"/>
<comment type="caution">
    <text evidence="2">The sequence shown here is derived from an EMBL/GenBank/DDBJ whole genome shotgun (WGS) entry which is preliminary data.</text>
</comment>
<reference evidence="2 3" key="1">
    <citation type="submission" date="2016-06" db="EMBL/GenBank/DDBJ databases">
        <authorList>
            <person name="Nicholson A.C."/>
        </authorList>
    </citation>
    <scope>NUCLEOTIDE SEQUENCE [LARGE SCALE GENOMIC DNA]</scope>
    <source>
        <strain evidence="2 3">G4123</strain>
    </source>
</reference>
<evidence type="ECO:0000259" key="1">
    <source>
        <dbReference type="PROSITE" id="PS51186"/>
    </source>
</evidence>
<dbReference type="Pfam" id="PF00583">
    <property type="entry name" value="Acetyltransf_1"/>
    <property type="match status" value="1"/>
</dbReference>